<sequence length="534" mass="63715">MFLRTVKNNKGVEYLRIVESYRKNGKIKQRTIANLGRVDAFSEEEAENIVNKLIQIFGLKNYINTNEIKDAPDKKNYGIRLIVNKIFERYEMKRYFERLERNIKYDVEEILKIMVMNRILEPKSKLGIFNNLEYLGYSSVEVSEGKELEKDEVMLHWLYRTLDVLAENKEGIEKHMYNQRINLFNTTVDLVFYDVTTLAFETQQTNELLQMGYSKDKKFNESQIVLGMSIDQDKMPVSFDIYPGNTFEGHTFKDAVETMKKEYQLGKVIVVSDRGMMSKKNIEVVENSNYEFIVGKSIKQLKKVNIFDGEFIEIAKGIKYREVQYDNNRLLIIYSEEKAKKDRADRLRLIEKAKKMLENNNIDSMNKRGAKKYLKEENKQNYILDNEKIQNDEKYDGYYGIMTNTKLNPKQILEQYHTLWKVEETFRTLKNYLETRPIFHWTPKRIKGHIVMSFISYIMQRTLELELEKNNIEYSHEKIRNAIKNMEYSEVRLKDKLFALRANLNDFQKSILKILEIEKPKKMMDLDEFKEKYF</sequence>
<organism evidence="2 3">
    <name type="scientific">Marinitoga aeolica</name>
    <dbReference type="NCBI Taxonomy" id="2809031"/>
    <lineage>
        <taxon>Bacteria</taxon>
        <taxon>Thermotogati</taxon>
        <taxon>Thermotogota</taxon>
        <taxon>Thermotogae</taxon>
        <taxon>Petrotogales</taxon>
        <taxon>Petrotogaceae</taxon>
        <taxon>Marinitoga</taxon>
    </lineage>
</organism>
<dbReference type="PANTHER" id="PTHR34614:SF2">
    <property type="entry name" value="TRANSPOSASE IS4-LIKE DOMAIN-CONTAINING PROTEIN"/>
    <property type="match status" value="1"/>
</dbReference>
<evidence type="ECO:0000313" key="2">
    <source>
        <dbReference type="EMBL" id="WGS64354.1"/>
    </source>
</evidence>
<feature type="domain" description="Transposase IS4-like" evidence="1">
    <location>
        <begin position="192"/>
        <end position="458"/>
    </location>
</feature>
<evidence type="ECO:0000313" key="3">
    <source>
        <dbReference type="Proteomes" id="UP001232493"/>
    </source>
</evidence>
<reference evidence="2 3" key="1">
    <citation type="submission" date="2021-02" db="EMBL/GenBank/DDBJ databases">
        <title>Characterization of Marinitoga sp. nov. str. BP5-C20A.</title>
        <authorList>
            <person name="Erauso G."/>
            <person name="Postec A."/>
        </authorList>
    </citation>
    <scope>NUCLEOTIDE SEQUENCE [LARGE SCALE GENOMIC DNA]</scope>
    <source>
        <strain evidence="2 3">BP5-C20A</strain>
    </source>
</reference>
<dbReference type="Proteomes" id="UP001232493">
    <property type="component" value="Chromosome"/>
</dbReference>
<dbReference type="InterPro" id="IPR047654">
    <property type="entry name" value="IS1634_transpos"/>
</dbReference>
<gene>
    <name evidence="2" type="ORF">JRV97_08230</name>
</gene>
<dbReference type="SUPFAM" id="SSF53098">
    <property type="entry name" value="Ribonuclease H-like"/>
    <property type="match status" value="1"/>
</dbReference>
<accession>A0ABY8PNY7</accession>
<dbReference type="InterPro" id="IPR012337">
    <property type="entry name" value="RNaseH-like_sf"/>
</dbReference>
<name>A0ABY8PNY7_9BACT</name>
<keyword evidence="3" id="KW-1185">Reference proteome</keyword>
<proteinExistence type="predicted"/>
<protein>
    <submittedName>
        <fullName evidence="2">IS1634 family transposase</fullName>
    </submittedName>
</protein>
<dbReference type="NCBIfam" id="NF033559">
    <property type="entry name" value="transpos_IS1634"/>
    <property type="match status" value="1"/>
</dbReference>
<dbReference type="PANTHER" id="PTHR34614">
    <property type="match status" value="1"/>
</dbReference>
<dbReference type="RefSeq" id="WP_280997939.1">
    <property type="nucleotide sequence ID" value="NZ_CP069362.1"/>
</dbReference>
<dbReference type="EMBL" id="CP069362">
    <property type="protein sequence ID" value="WGS64354.1"/>
    <property type="molecule type" value="Genomic_DNA"/>
</dbReference>
<dbReference type="Pfam" id="PF01609">
    <property type="entry name" value="DDE_Tnp_1"/>
    <property type="match status" value="1"/>
</dbReference>
<dbReference type="InterPro" id="IPR002559">
    <property type="entry name" value="Transposase_11"/>
</dbReference>
<evidence type="ECO:0000259" key="1">
    <source>
        <dbReference type="Pfam" id="PF01609"/>
    </source>
</evidence>